<accession>A0A242K245</accession>
<dbReference type="OrthoDB" id="2182267at2"/>
<dbReference type="EMBL" id="NGMM01000006">
    <property type="protein sequence ID" value="OTP12662.1"/>
    <property type="molecule type" value="Genomic_DNA"/>
</dbReference>
<reference evidence="2" key="2">
    <citation type="submission" date="2017-05" db="EMBL/GenBank/DDBJ databases">
        <authorList>
            <consortium name="The Broad Institute Genomics Platform"/>
            <consortium name="The Broad Institute Genomic Center for Infectious Diseases"/>
            <person name="Earl A."/>
            <person name="Manson A."/>
            <person name="Schwartman J."/>
            <person name="Gilmore M."/>
            <person name="Abouelleil A."/>
            <person name="Cao P."/>
            <person name="Chapman S."/>
            <person name="Cusick C."/>
            <person name="Shea T."/>
            <person name="Young S."/>
            <person name="Neafsey D."/>
            <person name="Nusbaum C."/>
            <person name="Birren B."/>
        </authorList>
    </citation>
    <scope>NUCLEOTIDE SEQUENCE</scope>
    <source>
        <strain evidence="2">9E7_DIV0242</strain>
    </source>
</reference>
<protein>
    <submittedName>
        <fullName evidence="1">Uncharacterized protein</fullName>
    </submittedName>
</protein>
<proteinExistence type="predicted"/>
<reference evidence="2" key="3">
    <citation type="submission" date="2024-03" db="EMBL/GenBank/DDBJ databases">
        <title>The Genome Sequence of Enterococcus sp. DIV0242b.</title>
        <authorList>
            <consortium name="The Broad Institute Genomics Platform"/>
            <consortium name="The Broad Institute Microbial Omics Core"/>
            <consortium name="The Broad Institute Genomic Center for Infectious Diseases"/>
            <person name="Earl A."/>
            <person name="Manson A."/>
            <person name="Gilmore M."/>
            <person name="Schwartman J."/>
            <person name="Shea T."/>
            <person name="Abouelleil A."/>
            <person name="Cao P."/>
            <person name="Chapman S."/>
            <person name="Cusick C."/>
            <person name="Young S."/>
            <person name="Neafsey D."/>
            <person name="Nusbaum C."/>
            <person name="Birren B."/>
        </authorList>
    </citation>
    <scope>NUCLEOTIDE SEQUENCE</scope>
    <source>
        <strain evidence="2">9E7_DIV0242</strain>
    </source>
</reference>
<evidence type="ECO:0000313" key="1">
    <source>
        <dbReference type="EMBL" id="OTP12662.1"/>
    </source>
</evidence>
<reference evidence="1" key="1">
    <citation type="submission" date="2017-05" db="EMBL/GenBank/DDBJ databases">
        <title>The Genome Sequence of Enterococcus sp. 9E7_DIV0242.</title>
        <authorList>
            <consortium name="The Broad Institute Genomics Platform"/>
            <consortium name="The Broad Institute Genomic Center for Infectious Diseases"/>
            <person name="Earl A."/>
            <person name="Manson A."/>
            <person name="Schwartman J."/>
            <person name="Gilmore M."/>
            <person name="Abouelleil A."/>
            <person name="Cao P."/>
            <person name="Chapman S."/>
            <person name="Cusick C."/>
            <person name="Shea T."/>
            <person name="Young S."/>
            <person name="Neafsey D."/>
            <person name="Nusbaum C."/>
            <person name="Birren B."/>
        </authorList>
    </citation>
    <scope>NUCLEOTIDE SEQUENCE [LARGE SCALE GENOMIC DNA]</scope>
    <source>
        <strain evidence="1">9E7_DIV0242</strain>
    </source>
</reference>
<evidence type="ECO:0000313" key="2">
    <source>
        <dbReference type="EMBL" id="WYJ89552.1"/>
    </source>
</evidence>
<dbReference type="RefSeq" id="WP_086350252.1">
    <property type="nucleotide sequence ID" value="NZ_CP147247.1"/>
</dbReference>
<dbReference type="Proteomes" id="UP000195141">
    <property type="component" value="Chromosome"/>
</dbReference>
<name>A0A242K245_9ENTE</name>
<dbReference type="AlphaFoldDB" id="A0A242K245"/>
<sequence>MVKPVICNSDSATPSFPEFCDDGLWEVPVNSLSDIKEANRDHAYILPNNSVWVLSYDGTRFIQLNLAGSGGSGQPTLVSNSDGLIEVSGSGTYDVHLNLDKAALKEELAIDDLSEVIKNHINDENVHVSTEEKNEWTSKQNRLTAGENIMIDNDRISADLRSKQDVLVSGETIKTINGEALLGSGNIVISGGSADYLDKSDAVSFNETSYFSIKEMSVVKQARTVFFQVNLESIQTFSFSRNAVMKVGGISDTSLFPSSKIAVNMVTENPSTAIYANTAITIETNGDIMLVNTSDVSIGTAYNFRVGNTHCISMTYITA</sequence>
<evidence type="ECO:0000313" key="3">
    <source>
        <dbReference type="Proteomes" id="UP000195141"/>
    </source>
</evidence>
<organism evidence="1">
    <name type="scientific">Candidatus Enterococcus clewellii</name>
    <dbReference type="NCBI Taxonomy" id="1834193"/>
    <lineage>
        <taxon>Bacteria</taxon>
        <taxon>Bacillati</taxon>
        <taxon>Bacillota</taxon>
        <taxon>Bacilli</taxon>
        <taxon>Lactobacillales</taxon>
        <taxon>Enterococcaceae</taxon>
        <taxon>Enterococcus</taxon>
    </lineage>
</organism>
<dbReference type="EMBL" id="CP147247">
    <property type="protein sequence ID" value="WYJ89552.1"/>
    <property type="molecule type" value="Genomic_DNA"/>
</dbReference>
<gene>
    <name evidence="2" type="ORF">A5888_001274</name>
    <name evidence="1" type="ORF">A5888_003240</name>
</gene>
<keyword evidence="3" id="KW-1185">Reference proteome</keyword>